<dbReference type="InterPro" id="IPR005561">
    <property type="entry name" value="ANTAR"/>
</dbReference>
<keyword evidence="2" id="KW-0418">Kinase</keyword>
<reference evidence="7" key="1">
    <citation type="submission" date="2021-01" db="EMBL/GenBank/DDBJ databases">
        <title>Whole genome shotgun sequence of Planobispora rosea NBRC 15558.</title>
        <authorList>
            <person name="Komaki H."/>
            <person name="Tamura T."/>
        </authorList>
    </citation>
    <scope>NUCLEOTIDE SEQUENCE</scope>
    <source>
        <strain evidence="7">NBRC 15558</strain>
    </source>
</reference>
<evidence type="ECO:0000313" key="8">
    <source>
        <dbReference type="Proteomes" id="UP000655044"/>
    </source>
</evidence>
<proteinExistence type="predicted"/>
<dbReference type="InterPro" id="IPR003018">
    <property type="entry name" value="GAF"/>
</dbReference>
<gene>
    <name evidence="7" type="ORF">Pro02_04950</name>
</gene>
<dbReference type="EMBL" id="BOOI01000002">
    <property type="protein sequence ID" value="GIH82087.1"/>
    <property type="molecule type" value="Genomic_DNA"/>
</dbReference>
<protein>
    <recommendedName>
        <fullName evidence="6">ANTAR domain-containing protein</fullName>
    </recommendedName>
</protein>
<evidence type="ECO:0000313" key="7">
    <source>
        <dbReference type="EMBL" id="GIH82087.1"/>
    </source>
</evidence>
<evidence type="ECO:0000256" key="1">
    <source>
        <dbReference type="ARBA" id="ARBA00022679"/>
    </source>
</evidence>
<organism evidence="7 8">
    <name type="scientific">Planobispora rosea</name>
    <dbReference type="NCBI Taxonomy" id="35762"/>
    <lineage>
        <taxon>Bacteria</taxon>
        <taxon>Bacillati</taxon>
        <taxon>Actinomycetota</taxon>
        <taxon>Actinomycetes</taxon>
        <taxon>Streptosporangiales</taxon>
        <taxon>Streptosporangiaceae</taxon>
        <taxon>Planobispora</taxon>
    </lineage>
</organism>
<keyword evidence="1" id="KW-0808">Transferase</keyword>
<dbReference type="SUPFAM" id="SSF55781">
    <property type="entry name" value="GAF domain-like"/>
    <property type="match status" value="1"/>
</dbReference>
<dbReference type="PROSITE" id="PS50921">
    <property type="entry name" value="ANTAR"/>
    <property type="match status" value="1"/>
</dbReference>
<keyword evidence="3" id="KW-0805">Transcription regulation</keyword>
<dbReference type="Pfam" id="PF13185">
    <property type="entry name" value="GAF_2"/>
    <property type="match status" value="1"/>
</dbReference>
<evidence type="ECO:0000259" key="6">
    <source>
        <dbReference type="PROSITE" id="PS50921"/>
    </source>
</evidence>
<accession>A0A8J3RUJ5</accession>
<keyword evidence="4" id="KW-0804">Transcription</keyword>
<dbReference type="Pfam" id="PF03861">
    <property type="entry name" value="ANTAR"/>
    <property type="match status" value="1"/>
</dbReference>
<dbReference type="Proteomes" id="UP000655044">
    <property type="component" value="Unassembled WGS sequence"/>
</dbReference>
<dbReference type="Gene3D" id="3.30.450.40">
    <property type="match status" value="1"/>
</dbReference>
<dbReference type="Gene3D" id="1.10.10.10">
    <property type="entry name" value="Winged helix-like DNA-binding domain superfamily/Winged helix DNA-binding domain"/>
    <property type="match status" value="1"/>
</dbReference>
<sequence>MVDDGGDTAGDGRQGWPSSRYRGRASDDDLAVKLQTDRIQCETGQGPCLDAVYDQRTVRLPDLTEEERWPAFTERAAELGVRSMLSFQLYVQNDNLGGLNLYSCRKNAFGDESEHVGLLFATHAEVAMSGAQQEEHLARAVAMRDLIGQAKGILMECHRITAEQAFALLVRASQQTNTKLDDIARYLVDTGELSGRRGR</sequence>
<comment type="caution">
    <text evidence="7">The sequence shown here is derived from an EMBL/GenBank/DDBJ whole genome shotgun (WGS) entry which is preliminary data.</text>
</comment>
<dbReference type="SMART" id="SM01012">
    <property type="entry name" value="ANTAR"/>
    <property type="match status" value="1"/>
</dbReference>
<dbReference type="SUPFAM" id="SSF52172">
    <property type="entry name" value="CheY-like"/>
    <property type="match status" value="1"/>
</dbReference>
<evidence type="ECO:0000256" key="3">
    <source>
        <dbReference type="ARBA" id="ARBA00023015"/>
    </source>
</evidence>
<keyword evidence="8" id="KW-1185">Reference proteome</keyword>
<feature type="region of interest" description="Disordered" evidence="5">
    <location>
        <begin position="1"/>
        <end position="24"/>
    </location>
</feature>
<dbReference type="GO" id="GO:0016301">
    <property type="term" value="F:kinase activity"/>
    <property type="evidence" value="ECO:0007669"/>
    <property type="project" value="UniProtKB-KW"/>
</dbReference>
<dbReference type="GO" id="GO:0003723">
    <property type="term" value="F:RNA binding"/>
    <property type="evidence" value="ECO:0007669"/>
    <property type="project" value="InterPro"/>
</dbReference>
<evidence type="ECO:0000256" key="2">
    <source>
        <dbReference type="ARBA" id="ARBA00022777"/>
    </source>
</evidence>
<dbReference type="InterPro" id="IPR036388">
    <property type="entry name" value="WH-like_DNA-bd_sf"/>
</dbReference>
<evidence type="ECO:0000256" key="5">
    <source>
        <dbReference type="SAM" id="MobiDB-lite"/>
    </source>
</evidence>
<dbReference type="InterPro" id="IPR012074">
    <property type="entry name" value="GAF_ANTAR"/>
</dbReference>
<dbReference type="PIRSF" id="PIRSF036625">
    <property type="entry name" value="GAF_ANTAR"/>
    <property type="match status" value="1"/>
</dbReference>
<dbReference type="InterPro" id="IPR029016">
    <property type="entry name" value="GAF-like_dom_sf"/>
</dbReference>
<dbReference type="AlphaFoldDB" id="A0A8J3RUJ5"/>
<evidence type="ECO:0000256" key="4">
    <source>
        <dbReference type="ARBA" id="ARBA00023163"/>
    </source>
</evidence>
<name>A0A8J3RUJ5_PLARO</name>
<feature type="domain" description="ANTAR" evidence="6">
    <location>
        <begin position="127"/>
        <end position="188"/>
    </location>
</feature>
<dbReference type="RefSeq" id="WP_189242317.1">
    <property type="nucleotide sequence ID" value="NZ_BMQP01000012.1"/>
</dbReference>
<dbReference type="InterPro" id="IPR011006">
    <property type="entry name" value="CheY-like_superfamily"/>
</dbReference>